<gene>
    <name evidence="1" type="ORF">ACFQO0_04910</name>
</gene>
<organism evidence="1 2">
    <name type="scientific">Herminiimonas aquatilis</name>
    <dbReference type="NCBI Taxonomy" id="345342"/>
    <lineage>
        <taxon>Bacteria</taxon>
        <taxon>Pseudomonadati</taxon>
        <taxon>Pseudomonadota</taxon>
        <taxon>Betaproteobacteria</taxon>
        <taxon>Burkholderiales</taxon>
        <taxon>Oxalobacteraceae</taxon>
        <taxon>Herminiimonas</taxon>
    </lineage>
</organism>
<dbReference type="Proteomes" id="UP001596379">
    <property type="component" value="Unassembled WGS sequence"/>
</dbReference>
<protein>
    <submittedName>
        <fullName evidence="1">Uncharacterized protein</fullName>
    </submittedName>
</protein>
<keyword evidence="2" id="KW-1185">Reference proteome</keyword>
<sequence>MGGDAGGFLASSFDRLAKRKDLAAPPGNAHVGVACFEFFKQIKCHFLQKQRFFQLETAA</sequence>
<dbReference type="EMBL" id="JBHTCC010000001">
    <property type="protein sequence ID" value="MFC7297773.1"/>
    <property type="molecule type" value="Genomic_DNA"/>
</dbReference>
<comment type="caution">
    <text evidence="1">The sequence shown here is derived from an EMBL/GenBank/DDBJ whole genome shotgun (WGS) entry which is preliminary data.</text>
</comment>
<proteinExistence type="predicted"/>
<reference evidence="2" key="1">
    <citation type="journal article" date="2019" name="Int. J. Syst. Evol. Microbiol.">
        <title>The Global Catalogue of Microorganisms (GCM) 10K type strain sequencing project: providing services to taxonomists for standard genome sequencing and annotation.</title>
        <authorList>
            <consortium name="The Broad Institute Genomics Platform"/>
            <consortium name="The Broad Institute Genome Sequencing Center for Infectious Disease"/>
            <person name="Wu L."/>
            <person name="Ma J."/>
        </authorList>
    </citation>
    <scope>NUCLEOTIDE SEQUENCE [LARGE SCALE GENOMIC DNA]</scope>
    <source>
        <strain evidence="2">CCUG 36956</strain>
    </source>
</reference>
<evidence type="ECO:0000313" key="1">
    <source>
        <dbReference type="EMBL" id="MFC7297773.1"/>
    </source>
</evidence>
<evidence type="ECO:0000313" key="2">
    <source>
        <dbReference type="Proteomes" id="UP001596379"/>
    </source>
</evidence>
<name>A0ABW2J310_9BURK</name>
<accession>A0ABW2J310</accession>